<organism evidence="2 3">
    <name type="scientific">Eubacterium cellulosolvens (strain ATCC 43171 / JCM 9499 / 6)</name>
    <name type="common">Cillobacterium cellulosolvens</name>
    <dbReference type="NCBI Taxonomy" id="633697"/>
    <lineage>
        <taxon>Bacteria</taxon>
        <taxon>Bacillati</taxon>
        <taxon>Bacillota</taxon>
        <taxon>Clostridia</taxon>
        <taxon>Eubacteriales</taxon>
        <taxon>Eubacteriaceae</taxon>
        <taxon>Eubacterium</taxon>
    </lineage>
</organism>
<evidence type="ECO:0000313" key="2">
    <source>
        <dbReference type="EMBL" id="EIM57501.1"/>
    </source>
</evidence>
<keyword evidence="1" id="KW-0472">Membrane</keyword>
<dbReference type="OrthoDB" id="9838309at2"/>
<dbReference type="HOGENOM" id="CLU_2117337_0_0_9"/>
<evidence type="ECO:0000313" key="3">
    <source>
        <dbReference type="Proteomes" id="UP000005753"/>
    </source>
</evidence>
<dbReference type="EMBL" id="CM001487">
    <property type="protein sequence ID" value="EIM57501.1"/>
    <property type="molecule type" value="Genomic_DNA"/>
</dbReference>
<keyword evidence="1" id="KW-0812">Transmembrane</keyword>
<dbReference type="STRING" id="633697.EubceDRAFT1_1723"/>
<keyword evidence="3" id="KW-1185">Reference proteome</keyword>
<name>I5AUM8_EUBC6</name>
<proteinExistence type="predicted"/>
<dbReference type="AlphaFoldDB" id="I5AUM8"/>
<feature type="transmembrane region" description="Helical" evidence="1">
    <location>
        <begin position="64"/>
        <end position="82"/>
    </location>
</feature>
<gene>
    <name evidence="2" type="ORF">EubceDRAFT1_1723</name>
</gene>
<reference evidence="2 3" key="2">
    <citation type="submission" date="2012-02" db="EMBL/GenBank/DDBJ databases">
        <title>Improved High-Quality Draft sequence of Eubacterium cellulosolvens 6.</title>
        <authorList>
            <consortium name="US DOE Joint Genome Institute"/>
            <person name="Lucas S."/>
            <person name="Han J."/>
            <person name="Lapidus A."/>
            <person name="Cheng J.-F."/>
            <person name="Goodwin L."/>
            <person name="Pitluck S."/>
            <person name="Peters L."/>
            <person name="Mikhailova N."/>
            <person name="Gu W."/>
            <person name="Detter J.C."/>
            <person name="Han C."/>
            <person name="Tapia R."/>
            <person name="Land M."/>
            <person name="Hauser L."/>
            <person name="Kyrpides N."/>
            <person name="Ivanova N."/>
            <person name="Pagani I."/>
            <person name="Johnson E."/>
            <person name="Mukhopadhyay B."/>
            <person name="Anderson I."/>
            <person name="Woyke T."/>
        </authorList>
    </citation>
    <scope>NUCLEOTIDE SEQUENCE [LARGE SCALE GENOMIC DNA]</scope>
    <source>
        <strain evidence="2 3">6</strain>
    </source>
</reference>
<accession>I5AUM8</accession>
<reference evidence="2 3" key="1">
    <citation type="submission" date="2010-08" db="EMBL/GenBank/DDBJ databases">
        <authorList>
            <consortium name="US DOE Joint Genome Institute (JGI-PGF)"/>
            <person name="Lucas S."/>
            <person name="Copeland A."/>
            <person name="Lapidus A."/>
            <person name="Cheng J.-F."/>
            <person name="Bruce D."/>
            <person name="Goodwin L."/>
            <person name="Pitluck S."/>
            <person name="Land M.L."/>
            <person name="Hauser L."/>
            <person name="Chang Y.-J."/>
            <person name="Anderson I.J."/>
            <person name="Johnson E."/>
            <person name="Mulhopadhyay B."/>
            <person name="Kyrpides N."/>
            <person name="Woyke T.J."/>
        </authorList>
    </citation>
    <scope>NUCLEOTIDE SEQUENCE [LARGE SCALE GENOMIC DNA]</scope>
    <source>
        <strain evidence="2 3">6</strain>
    </source>
</reference>
<keyword evidence="1" id="KW-1133">Transmembrane helix</keyword>
<protein>
    <submittedName>
        <fullName evidence="2">Uncharacterized protein</fullName>
    </submittedName>
</protein>
<evidence type="ECO:0000256" key="1">
    <source>
        <dbReference type="SAM" id="Phobius"/>
    </source>
</evidence>
<sequence length="114" mass="13374">MEQQQRDELVRRKKHLEDESYIVSKKLFKQEYNLALMRGVSILSLVLIILFGTLTIFNPWCLKVVLTAAIIGIIFFICSVFYKKRLMRGRITREELRQQYSSVCRQLDASNANS</sequence>
<feature type="transmembrane region" description="Helical" evidence="1">
    <location>
        <begin position="35"/>
        <end position="58"/>
    </location>
</feature>
<dbReference type="Proteomes" id="UP000005753">
    <property type="component" value="Chromosome"/>
</dbReference>